<dbReference type="GeneID" id="303673728"/>
<evidence type="ECO:0000256" key="5">
    <source>
        <dbReference type="SAM" id="Phobius"/>
    </source>
</evidence>
<dbReference type="GO" id="GO:0030416">
    <property type="term" value="P:methylamine metabolic process"/>
    <property type="evidence" value="ECO:0007669"/>
    <property type="project" value="InterPro"/>
</dbReference>
<dbReference type="KEGG" id="cil:EG358_08460"/>
<name>A0A381FBM9_9FLAO</name>
<feature type="transmembrane region" description="Helical" evidence="5">
    <location>
        <begin position="145"/>
        <end position="164"/>
    </location>
</feature>
<accession>A0A381FBM9</accession>
<dbReference type="EMBL" id="FTMF01000010">
    <property type="protein sequence ID" value="SIQ95046.1"/>
    <property type="molecule type" value="Genomic_DNA"/>
</dbReference>
<evidence type="ECO:0000313" key="9">
    <source>
        <dbReference type="Proteomes" id="UP000185725"/>
    </source>
</evidence>
<evidence type="ECO:0000313" key="7">
    <source>
        <dbReference type="EMBL" id="SIQ95046.1"/>
    </source>
</evidence>
<proteinExistence type="predicted"/>
<dbReference type="EMBL" id="UFVS01000001">
    <property type="protein sequence ID" value="SUX43991.1"/>
    <property type="molecule type" value="Genomic_DNA"/>
</dbReference>
<evidence type="ECO:0000256" key="4">
    <source>
        <dbReference type="ARBA" id="ARBA00023136"/>
    </source>
</evidence>
<gene>
    <name evidence="8" type="ORF">NCTC13560_02307</name>
    <name evidence="7" type="ORF">SAMN05421682_110127</name>
</gene>
<comment type="subcellular location">
    <subcellularLocation>
        <location evidence="1">Membrane</location>
        <topology evidence="1">Multi-pass membrane protein</topology>
    </subcellularLocation>
</comment>
<feature type="domain" description="Methylamine utilisation protein MauE" evidence="6">
    <location>
        <begin position="7"/>
        <end position="132"/>
    </location>
</feature>
<evidence type="ECO:0000313" key="10">
    <source>
        <dbReference type="Proteomes" id="UP000255231"/>
    </source>
</evidence>
<evidence type="ECO:0000256" key="2">
    <source>
        <dbReference type="ARBA" id="ARBA00022692"/>
    </source>
</evidence>
<sequence length="504" mass="58286">MNTIKTRFVEIVSYFFILLFCYASISKILDFENFQIQIAQSPLLSAFADIVSYSVLIIELLVSSVLVFEKTRRLGLYCSFVLMIAFTVYIYLILNYSDFIPCSCGGILEDMDWKTHLIFNIATVILAAVAIFLQSAESKKSVQKTSLWLLVLTVVSGSSIIVLYQRSEYIIKKENNFTRRFLQHPLKQEKRLNLGFNSYYFAGTTKDSIYLGNYTTPFTLTSMDIDFKDVKELKVIPDVRSYQFKRAQFQVNGKYYYLYDGSVPVIYRGIIGQKNAQTLSYGQAYFSQLVNMDENSFSLSTFYAPRKTQSLGLLFPESHESLLIKPDLLKNHKDPVFETDGQLHYDCNNQQLVYVHYYKNEVIVMGKAMNLKATYKTIDTISQPKIDISKLSDGRRKMNHPPLAVNKKSFVQYGLLFNESNLIGRDESREMWNTSAVIDVYSTLEQKYIGSFYIPKPKEIKKIQFQVTDQYFIVLIGNEIVRYRFAQNLSQHFIKGNAENLQKE</sequence>
<evidence type="ECO:0000259" key="6">
    <source>
        <dbReference type="Pfam" id="PF07291"/>
    </source>
</evidence>
<dbReference type="Proteomes" id="UP000185725">
    <property type="component" value="Unassembled WGS sequence"/>
</dbReference>
<dbReference type="AlphaFoldDB" id="A0A381FBM9"/>
<reference evidence="8 10" key="2">
    <citation type="submission" date="2018-06" db="EMBL/GenBank/DDBJ databases">
        <authorList>
            <consortium name="Pathogen Informatics"/>
            <person name="Doyle S."/>
        </authorList>
    </citation>
    <scope>NUCLEOTIDE SEQUENCE [LARGE SCALE GENOMIC DNA]</scope>
    <source>
        <strain evidence="8 10">NCTC13560</strain>
    </source>
</reference>
<feature type="transmembrane region" description="Helical" evidence="5">
    <location>
        <begin position="113"/>
        <end position="133"/>
    </location>
</feature>
<feature type="transmembrane region" description="Helical" evidence="5">
    <location>
        <begin position="12"/>
        <end position="29"/>
    </location>
</feature>
<evidence type="ECO:0000256" key="3">
    <source>
        <dbReference type="ARBA" id="ARBA00022989"/>
    </source>
</evidence>
<keyword evidence="3 5" id="KW-1133">Transmembrane helix</keyword>
<dbReference type="GO" id="GO:0016020">
    <property type="term" value="C:membrane"/>
    <property type="evidence" value="ECO:0007669"/>
    <property type="project" value="UniProtKB-SubCell"/>
</dbReference>
<dbReference type="Proteomes" id="UP000255231">
    <property type="component" value="Unassembled WGS sequence"/>
</dbReference>
<dbReference type="Pfam" id="PF07291">
    <property type="entry name" value="MauE"/>
    <property type="match status" value="1"/>
</dbReference>
<organism evidence="8 10">
    <name type="scientific">Chryseobacterium indoltheticum</name>
    <dbReference type="NCBI Taxonomy" id="254"/>
    <lineage>
        <taxon>Bacteria</taxon>
        <taxon>Pseudomonadati</taxon>
        <taxon>Bacteroidota</taxon>
        <taxon>Flavobacteriia</taxon>
        <taxon>Flavobacteriales</taxon>
        <taxon>Weeksellaceae</taxon>
        <taxon>Chryseobacterium group</taxon>
        <taxon>Chryseobacterium</taxon>
    </lineage>
</organism>
<protein>
    <submittedName>
        <fullName evidence="7">Methylamine utilisation protein MauE</fullName>
    </submittedName>
</protein>
<keyword evidence="4 5" id="KW-0472">Membrane</keyword>
<dbReference type="InterPro" id="IPR009908">
    <property type="entry name" value="Methylamine_util_MauE"/>
</dbReference>
<keyword evidence="9" id="KW-1185">Reference proteome</keyword>
<keyword evidence="2 5" id="KW-0812">Transmembrane</keyword>
<dbReference type="RefSeq" id="WP_076561640.1">
    <property type="nucleotide sequence ID" value="NZ_CP033929.1"/>
</dbReference>
<feature type="transmembrane region" description="Helical" evidence="5">
    <location>
        <begin position="41"/>
        <end position="62"/>
    </location>
</feature>
<dbReference type="OrthoDB" id="673785at2"/>
<reference evidence="7 9" key="1">
    <citation type="submission" date="2017-01" db="EMBL/GenBank/DDBJ databases">
        <authorList>
            <person name="Varghese N."/>
            <person name="Submissions S."/>
        </authorList>
    </citation>
    <scope>NUCLEOTIDE SEQUENCE [LARGE SCALE GENOMIC DNA]</scope>
    <source>
        <strain evidence="7 9">ATCC 27950</strain>
    </source>
</reference>
<evidence type="ECO:0000256" key="1">
    <source>
        <dbReference type="ARBA" id="ARBA00004141"/>
    </source>
</evidence>
<feature type="transmembrane region" description="Helical" evidence="5">
    <location>
        <begin position="74"/>
        <end position="93"/>
    </location>
</feature>
<evidence type="ECO:0000313" key="8">
    <source>
        <dbReference type="EMBL" id="SUX43991.1"/>
    </source>
</evidence>